<accession>A0A564ZKB9</accession>
<evidence type="ECO:0000313" key="2">
    <source>
        <dbReference type="EMBL" id="VUZ84998.1"/>
    </source>
</evidence>
<name>A0A564ZKB9_9BACT</name>
<dbReference type="Gene3D" id="1.10.287.910">
    <property type="entry name" value="bacterial mercury transporter, merf"/>
    <property type="match status" value="1"/>
</dbReference>
<dbReference type="EMBL" id="CABIKM010000022">
    <property type="protein sequence ID" value="VUZ84998.1"/>
    <property type="molecule type" value="Genomic_DNA"/>
</dbReference>
<evidence type="ECO:0000313" key="3">
    <source>
        <dbReference type="Proteomes" id="UP000334340"/>
    </source>
</evidence>
<keyword evidence="1" id="KW-1133">Transmembrane helix</keyword>
<evidence type="ECO:0000256" key="1">
    <source>
        <dbReference type="SAM" id="Phobius"/>
    </source>
</evidence>
<dbReference type="AlphaFoldDB" id="A0A564ZKB9"/>
<reference evidence="2 3" key="1">
    <citation type="submission" date="2019-07" db="EMBL/GenBank/DDBJ databases">
        <authorList>
            <person name="Cremers G."/>
        </authorList>
    </citation>
    <scope>NUCLEOTIDE SEQUENCE [LARGE SCALE GENOMIC DNA]</scope>
</reference>
<keyword evidence="3" id="KW-1185">Reference proteome</keyword>
<sequence length="87" mass="9021">MKCCETNKGKVTQEERRTKLSGLAGLGIVGTILTCVACFTPLAVTLLGVIGLADGPGILTTRSSQSWPCVSGWCCSDLPAADQMMAS</sequence>
<protein>
    <submittedName>
        <fullName evidence="2">Uncharacterized protein</fullName>
    </submittedName>
</protein>
<keyword evidence="1" id="KW-0472">Membrane</keyword>
<gene>
    <name evidence="2" type="ORF">MELA_01373</name>
</gene>
<feature type="transmembrane region" description="Helical" evidence="1">
    <location>
        <begin position="20"/>
        <end position="53"/>
    </location>
</feature>
<dbReference type="Proteomes" id="UP000334340">
    <property type="component" value="Unassembled WGS sequence"/>
</dbReference>
<organism evidence="2 3">
    <name type="scientific">Candidatus Methylomirabilis lanthanidiphila</name>
    <dbReference type="NCBI Taxonomy" id="2211376"/>
    <lineage>
        <taxon>Bacteria</taxon>
        <taxon>Candidatus Methylomirabilota</taxon>
        <taxon>Candidatus Methylomirabilia</taxon>
        <taxon>Candidatus Methylomirabilales</taxon>
        <taxon>Candidatus Methylomirabilaceae</taxon>
        <taxon>Candidatus Methylomirabilis</taxon>
    </lineage>
</organism>
<proteinExistence type="predicted"/>
<keyword evidence="1" id="KW-0812">Transmembrane</keyword>